<evidence type="ECO:0000256" key="2">
    <source>
        <dbReference type="SAM" id="Phobius"/>
    </source>
</evidence>
<keyword evidence="4" id="KW-1185">Reference proteome</keyword>
<dbReference type="EMBL" id="JAMZMM010000367">
    <property type="protein sequence ID" value="MCP2731641.1"/>
    <property type="molecule type" value="Genomic_DNA"/>
</dbReference>
<reference evidence="3" key="1">
    <citation type="submission" date="2022-06" db="EMBL/GenBank/DDBJ databases">
        <title>New cyanobacteria of genus Symplocastrum in benthos of Lake Baikal.</title>
        <authorList>
            <person name="Sorokovikova E."/>
            <person name="Tikhonova I."/>
            <person name="Krasnopeev A."/>
            <person name="Evseev P."/>
            <person name="Gladkikh A."/>
            <person name="Belykh O."/>
        </authorList>
    </citation>
    <scope>NUCLEOTIDE SEQUENCE</scope>
    <source>
        <strain evidence="3">BBK-W-15</strain>
    </source>
</reference>
<feature type="transmembrane region" description="Helical" evidence="2">
    <location>
        <begin position="31"/>
        <end position="49"/>
    </location>
</feature>
<dbReference type="Proteomes" id="UP001204953">
    <property type="component" value="Unassembled WGS sequence"/>
</dbReference>
<protein>
    <recommendedName>
        <fullName evidence="5">Pilus assembly protein PilO</fullName>
    </recommendedName>
</protein>
<evidence type="ECO:0000313" key="3">
    <source>
        <dbReference type="EMBL" id="MCP2731641.1"/>
    </source>
</evidence>
<keyword evidence="2" id="KW-1133">Transmembrane helix</keyword>
<accession>A0AAE3KQ98</accession>
<dbReference type="AlphaFoldDB" id="A0AAE3KQ98"/>
<comment type="caution">
    <text evidence="3">The sequence shown here is derived from an EMBL/GenBank/DDBJ whole genome shotgun (WGS) entry which is preliminary data.</text>
</comment>
<sequence>MTSYNLEFNDEGQEEAASYPTAFGITFTPQISGILLAVVGIAGAAYMYVTFVQPLWQEYNNSKAELVNKQQQLQDTAKIKKQIAQKKIELEQAKVQNKTVLSLFATDRKVDTLLLDINSAIKTRKGKLTSFKPAGNPQPQGADTGGVINDGSLGSLVNGKLKRKTFEVELDGNFDQLLSIMRQFELLQTLLIVKDFKTEVKNPQVIGIRDDGKVITGVIDDEKKSDKPQIIPGGKPKLKTTFKIDALLPVTQEEAKTAAPAQKPAQ</sequence>
<name>A0AAE3KQ98_9CYAN</name>
<keyword evidence="2" id="KW-0812">Transmembrane</keyword>
<feature type="region of interest" description="Disordered" evidence="1">
    <location>
        <begin position="128"/>
        <end position="147"/>
    </location>
</feature>
<organism evidence="3 4">
    <name type="scientific">Limnofasciculus baicalensis BBK-W-15</name>
    <dbReference type="NCBI Taxonomy" id="2699891"/>
    <lineage>
        <taxon>Bacteria</taxon>
        <taxon>Bacillati</taxon>
        <taxon>Cyanobacteriota</taxon>
        <taxon>Cyanophyceae</taxon>
        <taxon>Coleofasciculales</taxon>
        <taxon>Coleofasciculaceae</taxon>
        <taxon>Limnofasciculus</taxon>
        <taxon>Limnofasciculus baicalensis</taxon>
    </lineage>
</organism>
<gene>
    <name evidence="3" type="ORF">NJ959_24745</name>
</gene>
<evidence type="ECO:0008006" key="5">
    <source>
        <dbReference type="Google" id="ProtNLM"/>
    </source>
</evidence>
<evidence type="ECO:0000256" key="1">
    <source>
        <dbReference type="SAM" id="MobiDB-lite"/>
    </source>
</evidence>
<proteinExistence type="predicted"/>
<dbReference type="RefSeq" id="WP_254014375.1">
    <property type="nucleotide sequence ID" value="NZ_JAMZMM010000367.1"/>
</dbReference>
<keyword evidence="2" id="KW-0472">Membrane</keyword>
<evidence type="ECO:0000313" key="4">
    <source>
        <dbReference type="Proteomes" id="UP001204953"/>
    </source>
</evidence>